<dbReference type="Proteomes" id="UP001239111">
    <property type="component" value="Chromosome 3"/>
</dbReference>
<dbReference type="EMBL" id="CM056743">
    <property type="protein sequence ID" value="KAJ8669204.1"/>
    <property type="molecule type" value="Genomic_DNA"/>
</dbReference>
<comment type="caution">
    <text evidence="1">The sequence shown here is derived from an EMBL/GenBank/DDBJ whole genome shotgun (WGS) entry which is preliminary data.</text>
</comment>
<evidence type="ECO:0000313" key="1">
    <source>
        <dbReference type="EMBL" id="KAJ8669204.1"/>
    </source>
</evidence>
<proteinExistence type="predicted"/>
<keyword evidence="2" id="KW-1185">Reference proteome</keyword>
<sequence length="185" mass="21070">MFRIFFLLSVEKKTKYYLRDHLSFLIPHLGLQSSEKDDVPETKENDDDLDSCEKNDSPTVGGDEITNSQAIQQGKKHKLQEIQNKDVQSGNSQTQKLNQEIITPPPSNKYTRDRATISKLEEDTMEVTAEAVKVMTTMMSSIEEENESIYLKAIKQSLVHVPQEYMLKCVNGVLLIIDMCIEDAN</sequence>
<protein>
    <submittedName>
        <fullName evidence="1">Uncharacterized protein</fullName>
    </submittedName>
</protein>
<organism evidence="1 2">
    <name type="scientific">Eretmocerus hayati</name>
    <dbReference type="NCBI Taxonomy" id="131215"/>
    <lineage>
        <taxon>Eukaryota</taxon>
        <taxon>Metazoa</taxon>
        <taxon>Ecdysozoa</taxon>
        <taxon>Arthropoda</taxon>
        <taxon>Hexapoda</taxon>
        <taxon>Insecta</taxon>
        <taxon>Pterygota</taxon>
        <taxon>Neoptera</taxon>
        <taxon>Endopterygota</taxon>
        <taxon>Hymenoptera</taxon>
        <taxon>Apocrita</taxon>
        <taxon>Proctotrupomorpha</taxon>
        <taxon>Chalcidoidea</taxon>
        <taxon>Aphelinidae</taxon>
        <taxon>Aphelininae</taxon>
        <taxon>Eretmocerus</taxon>
    </lineage>
</organism>
<reference evidence="1" key="1">
    <citation type="submission" date="2023-04" db="EMBL/GenBank/DDBJ databases">
        <title>A chromosome-level genome assembly of the parasitoid wasp Eretmocerus hayati.</title>
        <authorList>
            <person name="Zhong Y."/>
            <person name="Liu S."/>
            <person name="Liu Y."/>
        </authorList>
    </citation>
    <scope>NUCLEOTIDE SEQUENCE</scope>
    <source>
        <strain evidence="1">ZJU_SS_LIU_2023</strain>
    </source>
</reference>
<evidence type="ECO:0000313" key="2">
    <source>
        <dbReference type="Proteomes" id="UP001239111"/>
    </source>
</evidence>
<name>A0ACC2NDC9_9HYME</name>
<gene>
    <name evidence="1" type="ORF">QAD02_000463</name>
</gene>
<accession>A0ACC2NDC9</accession>